<dbReference type="AlphaFoldDB" id="H2EIH1"/>
<keyword evidence="1" id="KW-1133">Transmembrane helix</keyword>
<reference evidence="2" key="1">
    <citation type="submission" date="2011-10" db="EMBL/GenBank/DDBJ databases">
        <title>Characterization and isolation of differentially expressed bud sport genes in apple by suppression subtractive hybridization.</title>
        <authorList>
            <person name="Song Y."/>
        </authorList>
    </citation>
    <scope>NUCLEOTIDE SEQUENCE</scope>
</reference>
<keyword evidence="1" id="KW-0812">Transmembrane</keyword>
<sequence>YRIPLLSKLLLSLFRFSGRSLIQVCILVIQLVIFVQCGYNIWRTSLVGPIVGWNSKRKRRQQTKEVGRVSQFRGFWPWCQLLRLLLFLESVSKPKLQRRRSSQPCLLLIFLLRLSGITYLLLCTLWQQ</sequence>
<accession>H2EIH1</accession>
<proteinExistence type="evidence at transcript level"/>
<evidence type="ECO:0000256" key="1">
    <source>
        <dbReference type="SAM" id="Phobius"/>
    </source>
</evidence>
<feature type="transmembrane region" description="Helical" evidence="1">
    <location>
        <begin position="104"/>
        <end position="127"/>
    </location>
</feature>
<keyword evidence="1" id="KW-0472">Membrane</keyword>
<feature type="non-terminal residue" evidence="2">
    <location>
        <position position="128"/>
    </location>
</feature>
<organism evidence="2">
    <name type="scientific">Malus domestica</name>
    <name type="common">Apple</name>
    <name type="synonym">Pyrus malus</name>
    <dbReference type="NCBI Taxonomy" id="3750"/>
    <lineage>
        <taxon>Eukaryota</taxon>
        <taxon>Viridiplantae</taxon>
        <taxon>Streptophyta</taxon>
        <taxon>Embryophyta</taxon>
        <taxon>Tracheophyta</taxon>
        <taxon>Spermatophyta</taxon>
        <taxon>Magnoliopsida</taxon>
        <taxon>eudicotyledons</taxon>
        <taxon>Gunneridae</taxon>
        <taxon>Pentapetalae</taxon>
        <taxon>rosids</taxon>
        <taxon>fabids</taxon>
        <taxon>Rosales</taxon>
        <taxon>Rosaceae</taxon>
        <taxon>Amygdaloideae</taxon>
        <taxon>Maleae</taxon>
        <taxon>Malus</taxon>
    </lineage>
</organism>
<gene>
    <name evidence="2" type="primary">IMF</name>
</gene>
<feature type="non-terminal residue" evidence="2">
    <location>
        <position position="1"/>
    </location>
</feature>
<protein>
    <submittedName>
        <fullName evidence="2">Integral membrane family protein</fullName>
    </submittedName>
</protein>
<evidence type="ECO:0000313" key="2">
    <source>
        <dbReference type="EMBL" id="AEX97093.1"/>
    </source>
</evidence>
<feature type="transmembrane region" description="Helical" evidence="1">
    <location>
        <begin position="21"/>
        <end position="42"/>
    </location>
</feature>
<name>H2EIH1_MALDO</name>
<dbReference type="EMBL" id="JN941575">
    <property type="protein sequence ID" value="AEX97093.1"/>
    <property type="molecule type" value="mRNA"/>
</dbReference>